<reference evidence="1 2" key="1">
    <citation type="journal article" date="2014" name="Int. J. Syst. Evol. Microbiol.">
        <title>Streptomyces hoynatensis sp. nov., isolated from deep marine sediment.</title>
        <authorList>
            <person name="Veyisoglu A."/>
            <person name="Sahin N."/>
        </authorList>
    </citation>
    <scope>NUCLEOTIDE SEQUENCE [LARGE SCALE GENOMIC DNA]</scope>
    <source>
        <strain evidence="1 2">KCTC 29097</strain>
    </source>
</reference>
<dbReference type="AlphaFoldDB" id="A0A3A9YWW8"/>
<name>A0A3A9YWW8_9ACTN</name>
<dbReference type="EMBL" id="RBAL01000011">
    <property type="protein sequence ID" value="RKN40124.1"/>
    <property type="molecule type" value="Genomic_DNA"/>
</dbReference>
<organism evidence="1 2">
    <name type="scientific">Streptomyces hoynatensis</name>
    <dbReference type="NCBI Taxonomy" id="1141874"/>
    <lineage>
        <taxon>Bacteria</taxon>
        <taxon>Bacillati</taxon>
        <taxon>Actinomycetota</taxon>
        <taxon>Actinomycetes</taxon>
        <taxon>Kitasatosporales</taxon>
        <taxon>Streptomycetaceae</taxon>
        <taxon>Streptomyces</taxon>
    </lineage>
</organism>
<comment type="caution">
    <text evidence="1">The sequence shown here is derived from an EMBL/GenBank/DDBJ whole genome shotgun (WGS) entry which is preliminary data.</text>
</comment>
<dbReference type="RefSeq" id="WP_120681556.1">
    <property type="nucleotide sequence ID" value="NZ_RBAL01000011.1"/>
</dbReference>
<dbReference type="Proteomes" id="UP000272474">
    <property type="component" value="Unassembled WGS sequence"/>
</dbReference>
<accession>A0A3A9YWW8</accession>
<dbReference type="OrthoDB" id="3689934at2"/>
<evidence type="ECO:0000313" key="2">
    <source>
        <dbReference type="Proteomes" id="UP000272474"/>
    </source>
</evidence>
<evidence type="ECO:0000313" key="1">
    <source>
        <dbReference type="EMBL" id="RKN40124.1"/>
    </source>
</evidence>
<sequence length="212" mass="23101">MSGEAAGLVWGPRRLPVPYVARWSGESVVTQEALRVRPDGRGLAYRDESAGDRDRRGVLWARLLEEPGSGQPDFRTMHPARQRRAMLERLCQVCGGQADRTGRGWLFVLRRPTPAGDRPDWPEGLLSTKPPVCGPCAHLAAEHCPHLGEPAFVRVRKPRVWGVFGGLFVPGPGGRLAAGGDADLPYGHPAAPWFLANQVVVELARCTRLPGP</sequence>
<keyword evidence="2" id="KW-1185">Reference proteome</keyword>
<proteinExistence type="predicted"/>
<gene>
    <name evidence="1" type="ORF">D7294_19680</name>
</gene>
<protein>
    <submittedName>
        <fullName evidence="1">Uncharacterized protein</fullName>
    </submittedName>
</protein>